<dbReference type="Pfam" id="PF00172">
    <property type="entry name" value="Zn_clus"/>
    <property type="match status" value="1"/>
</dbReference>
<protein>
    <submittedName>
        <fullName evidence="6">Fungal-specific transcription factor domain-domain-containing protein</fullName>
    </submittedName>
</protein>
<feature type="compositionally biased region" description="Low complexity" evidence="4">
    <location>
        <begin position="41"/>
        <end position="67"/>
    </location>
</feature>
<feature type="compositionally biased region" description="Polar residues" evidence="4">
    <location>
        <begin position="768"/>
        <end position="780"/>
    </location>
</feature>
<keyword evidence="2" id="KW-0479">Metal-binding</keyword>
<dbReference type="CDD" id="cd00067">
    <property type="entry name" value="GAL4"/>
    <property type="match status" value="1"/>
</dbReference>
<dbReference type="GO" id="GO:0005634">
    <property type="term" value="C:nucleus"/>
    <property type="evidence" value="ECO:0007669"/>
    <property type="project" value="UniProtKB-SubCell"/>
</dbReference>
<evidence type="ECO:0000259" key="5">
    <source>
        <dbReference type="PROSITE" id="PS50048"/>
    </source>
</evidence>
<dbReference type="SMART" id="SM00066">
    <property type="entry name" value="GAL4"/>
    <property type="match status" value="1"/>
</dbReference>
<dbReference type="InterPro" id="IPR007219">
    <property type="entry name" value="XnlR_reg_dom"/>
</dbReference>
<dbReference type="OrthoDB" id="3989227at2759"/>
<evidence type="ECO:0000313" key="7">
    <source>
        <dbReference type="Proteomes" id="UP000070501"/>
    </source>
</evidence>
<dbReference type="GO" id="GO:0003677">
    <property type="term" value="F:DNA binding"/>
    <property type="evidence" value="ECO:0007669"/>
    <property type="project" value="InterPro"/>
</dbReference>
<evidence type="ECO:0000256" key="2">
    <source>
        <dbReference type="ARBA" id="ARBA00022723"/>
    </source>
</evidence>
<evidence type="ECO:0000256" key="3">
    <source>
        <dbReference type="ARBA" id="ARBA00023242"/>
    </source>
</evidence>
<evidence type="ECO:0000256" key="1">
    <source>
        <dbReference type="ARBA" id="ARBA00004123"/>
    </source>
</evidence>
<dbReference type="EMBL" id="KQ964248">
    <property type="protein sequence ID" value="KXJ93580.1"/>
    <property type="molecule type" value="Genomic_DNA"/>
</dbReference>
<comment type="subcellular location">
    <subcellularLocation>
        <location evidence="1">Nucleus</location>
    </subcellularLocation>
</comment>
<sequence>MKAPAGPITTRARHLQTCPGRPLPILCSVAAHALTMESSEPSRGSPAGASVSASTSASASASGPASARTVPSDSPAAAAASTKPRSCAVCRSRKVRCDKLSPCTNCRRANIPCVVPQPDRLPRWARRLDRSNLPVPGLASGDPGDGHAPSPQVLGRLRNLEALVRELNSQLQQAHASNASSAGPSPPFAANTSPGGSTIDSESRPGVAPGHVPLHLGRLAIDDAHSSRYVSSSFWSRIKDEIDGLEMDAMGDSDSSDDEAGPATASMATSDRSASTRELGRTPAERHAFMFRHNLGGAALPKLDDFRPLPSQIPFLINVFHENVNLFVQVAHIPTIHKMARDMRTHGASSLTPSDEALLFSIYYAAVTSMEADDVVANFGTTQNDLNLKFRLGFEYALAQADFLNSPDLSLVQALTIFLFLVRRYDSPRYVWMMVGVAIRMAQSLGLQRDGSSFPGLTPFEIEMRRRVWWALYLLDIRSSEDQGTQMTIPDGTFDTKRPLAINDDDISPETKEMPHERQGYTDMTLPIVYIDTAHAAAKLMSIEIKDGIPDIEHHGRLVVESYASLERYGPQISNARYRMGMVIASLVIAKITLLLYMPVVATSPNTARTEEISKKLLISAIEVAEFNHELSDEKAFHQYRWLCQTYTHWYAVMYILMQVLRRPWSPTSERGWIALHSRWLIPKYPQHVKRNNQVIVPLRKLMAKSRQYRAKELQRLRADAAAVQAIEKDEARMARPRSNGIDVTGSDSQAHYLEHWRRIIVDSTVSTESYSTSPSTQSDLAPGQYGGMSGTQTGSSAASFSHFSQPVAGVSTTAGIYHGSDYHDPETSLLAASLNGQHQQQASWSAAPGFPASTGTFGGNDDATFGIGPGQGFESWLWTSGHPGNTSSPDFGMNLESGRDTMMNFDADIDWFNLIESAKDMEWDAGLQPSGL</sequence>
<dbReference type="Gene3D" id="4.10.240.10">
    <property type="entry name" value="Zn(2)-C6 fungal-type DNA-binding domain"/>
    <property type="match status" value="1"/>
</dbReference>
<organism evidence="6 7">
    <name type="scientific">Microdochium bolleyi</name>
    <dbReference type="NCBI Taxonomy" id="196109"/>
    <lineage>
        <taxon>Eukaryota</taxon>
        <taxon>Fungi</taxon>
        <taxon>Dikarya</taxon>
        <taxon>Ascomycota</taxon>
        <taxon>Pezizomycotina</taxon>
        <taxon>Sordariomycetes</taxon>
        <taxon>Xylariomycetidae</taxon>
        <taxon>Xylariales</taxon>
        <taxon>Microdochiaceae</taxon>
        <taxon>Microdochium</taxon>
    </lineage>
</organism>
<dbReference type="GO" id="GO:0006351">
    <property type="term" value="P:DNA-templated transcription"/>
    <property type="evidence" value="ECO:0007669"/>
    <property type="project" value="InterPro"/>
</dbReference>
<dbReference type="InterPro" id="IPR036864">
    <property type="entry name" value="Zn2-C6_fun-type_DNA-bd_sf"/>
</dbReference>
<evidence type="ECO:0000313" key="6">
    <source>
        <dbReference type="EMBL" id="KXJ93580.1"/>
    </source>
</evidence>
<feature type="region of interest" description="Disordered" evidence="4">
    <location>
        <begin position="768"/>
        <end position="799"/>
    </location>
</feature>
<dbReference type="STRING" id="196109.A0A136J8T1"/>
<feature type="region of interest" description="Disordered" evidence="4">
    <location>
        <begin position="132"/>
        <end position="152"/>
    </location>
</feature>
<gene>
    <name evidence="6" type="ORF">Micbo1qcDRAFT_233053</name>
</gene>
<dbReference type="SUPFAM" id="SSF57701">
    <property type="entry name" value="Zn2/Cys6 DNA-binding domain"/>
    <property type="match status" value="1"/>
</dbReference>
<dbReference type="SMART" id="SM00906">
    <property type="entry name" value="Fungal_trans"/>
    <property type="match status" value="1"/>
</dbReference>
<feature type="region of interest" description="Disordered" evidence="4">
    <location>
        <begin position="247"/>
        <end position="280"/>
    </location>
</feature>
<name>A0A136J8T1_9PEZI</name>
<dbReference type="PROSITE" id="PS50048">
    <property type="entry name" value="ZN2_CY6_FUNGAL_2"/>
    <property type="match status" value="1"/>
</dbReference>
<dbReference type="Proteomes" id="UP000070501">
    <property type="component" value="Unassembled WGS sequence"/>
</dbReference>
<dbReference type="GO" id="GO:0000981">
    <property type="term" value="F:DNA-binding transcription factor activity, RNA polymerase II-specific"/>
    <property type="evidence" value="ECO:0007669"/>
    <property type="project" value="InterPro"/>
</dbReference>
<dbReference type="AlphaFoldDB" id="A0A136J8T1"/>
<dbReference type="Pfam" id="PF04082">
    <property type="entry name" value="Fungal_trans"/>
    <property type="match status" value="1"/>
</dbReference>
<keyword evidence="3" id="KW-0539">Nucleus</keyword>
<feature type="region of interest" description="Disordered" evidence="4">
    <location>
        <begin position="168"/>
        <end position="210"/>
    </location>
</feature>
<feature type="compositionally biased region" description="Acidic residues" evidence="4">
    <location>
        <begin position="247"/>
        <end position="260"/>
    </location>
</feature>
<dbReference type="InParanoid" id="A0A136J8T1"/>
<proteinExistence type="predicted"/>
<dbReference type="PANTHER" id="PTHR31001:SF50">
    <property type="entry name" value="ZN(II)2CYS6 TRANSCRIPTION FACTOR (EUROFUNG)"/>
    <property type="match status" value="1"/>
</dbReference>
<evidence type="ECO:0000256" key="4">
    <source>
        <dbReference type="SAM" id="MobiDB-lite"/>
    </source>
</evidence>
<dbReference type="PANTHER" id="PTHR31001">
    <property type="entry name" value="UNCHARACTERIZED TRANSCRIPTIONAL REGULATORY PROTEIN"/>
    <property type="match status" value="1"/>
</dbReference>
<keyword evidence="7" id="KW-1185">Reference proteome</keyword>
<feature type="region of interest" description="Disordered" evidence="4">
    <location>
        <begin position="38"/>
        <end position="83"/>
    </location>
</feature>
<dbReference type="PROSITE" id="PS00463">
    <property type="entry name" value="ZN2_CY6_FUNGAL_1"/>
    <property type="match status" value="1"/>
</dbReference>
<feature type="compositionally biased region" description="Low complexity" evidence="4">
    <location>
        <begin position="174"/>
        <end position="183"/>
    </location>
</feature>
<reference evidence="7" key="1">
    <citation type="submission" date="2016-02" db="EMBL/GenBank/DDBJ databases">
        <title>Draft genome sequence of Microdochium bolleyi, a fungal endophyte of beachgrass.</title>
        <authorList>
            <consortium name="DOE Joint Genome Institute"/>
            <person name="David A.S."/>
            <person name="May G."/>
            <person name="Haridas S."/>
            <person name="Lim J."/>
            <person name="Wang M."/>
            <person name="Labutti K."/>
            <person name="Lipzen A."/>
            <person name="Barry K."/>
            <person name="Grigoriev I.V."/>
        </authorList>
    </citation>
    <scope>NUCLEOTIDE SEQUENCE [LARGE SCALE GENOMIC DNA]</scope>
    <source>
        <strain evidence="7">J235TASD1</strain>
    </source>
</reference>
<accession>A0A136J8T1</accession>
<dbReference type="InterPro" id="IPR050613">
    <property type="entry name" value="Sec_Metabolite_Reg"/>
</dbReference>
<dbReference type="GO" id="GO:0008270">
    <property type="term" value="F:zinc ion binding"/>
    <property type="evidence" value="ECO:0007669"/>
    <property type="project" value="InterPro"/>
</dbReference>
<feature type="compositionally biased region" description="Polar residues" evidence="4">
    <location>
        <begin position="191"/>
        <end position="200"/>
    </location>
</feature>
<dbReference type="CDD" id="cd12148">
    <property type="entry name" value="fungal_TF_MHR"/>
    <property type="match status" value="1"/>
</dbReference>
<dbReference type="InterPro" id="IPR001138">
    <property type="entry name" value="Zn2Cys6_DnaBD"/>
</dbReference>
<feature type="domain" description="Zn(2)-C6 fungal-type" evidence="5">
    <location>
        <begin position="86"/>
        <end position="115"/>
    </location>
</feature>